<reference evidence="1 2" key="1">
    <citation type="journal article" date="2019" name="Sci. Rep.">
        <title>Orb-weaving spider Araneus ventricosus genome elucidates the spidroin gene catalogue.</title>
        <authorList>
            <person name="Kono N."/>
            <person name="Nakamura H."/>
            <person name="Ohtoshi R."/>
            <person name="Moran D.A.P."/>
            <person name="Shinohara A."/>
            <person name="Yoshida Y."/>
            <person name="Fujiwara M."/>
            <person name="Mori M."/>
            <person name="Tomita M."/>
            <person name="Arakawa K."/>
        </authorList>
    </citation>
    <scope>NUCLEOTIDE SEQUENCE [LARGE SCALE GENOMIC DNA]</scope>
</reference>
<proteinExistence type="predicted"/>
<sequence>MIINLNLHARSGLRSFQASENNLFDNVSVYIRSRLYKGYYPENTREVYPSKLKETGMDFFLAFNNCEPGKKGQFKAPFNTKLSYQGTLSHSGYFYEPLFRIYLWSIGWTSYYKHEVKLGSKVCVLQLKVSL</sequence>
<name>A0A4Y2I652_ARAVE</name>
<evidence type="ECO:0000313" key="2">
    <source>
        <dbReference type="Proteomes" id="UP000499080"/>
    </source>
</evidence>
<dbReference type="AlphaFoldDB" id="A0A4Y2I652"/>
<keyword evidence="2" id="KW-1185">Reference proteome</keyword>
<dbReference type="EMBL" id="BGPR01002413">
    <property type="protein sequence ID" value="GBM73010.1"/>
    <property type="molecule type" value="Genomic_DNA"/>
</dbReference>
<protein>
    <submittedName>
        <fullName evidence="1">Uncharacterized protein</fullName>
    </submittedName>
</protein>
<gene>
    <name evidence="1" type="ORF">AVEN_229441_1</name>
</gene>
<accession>A0A4Y2I652</accession>
<evidence type="ECO:0000313" key="1">
    <source>
        <dbReference type="EMBL" id="GBM73010.1"/>
    </source>
</evidence>
<organism evidence="1 2">
    <name type="scientific">Araneus ventricosus</name>
    <name type="common">Orbweaver spider</name>
    <name type="synonym">Epeira ventricosa</name>
    <dbReference type="NCBI Taxonomy" id="182803"/>
    <lineage>
        <taxon>Eukaryota</taxon>
        <taxon>Metazoa</taxon>
        <taxon>Ecdysozoa</taxon>
        <taxon>Arthropoda</taxon>
        <taxon>Chelicerata</taxon>
        <taxon>Arachnida</taxon>
        <taxon>Araneae</taxon>
        <taxon>Araneomorphae</taxon>
        <taxon>Entelegynae</taxon>
        <taxon>Araneoidea</taxon>
        <taxon>Araneidae</taxon>
        <taxon>Araneus</taxon>
    </lineage>
</organism>
<dbReference type="Proteomes" id="UP000499080">
    <property type="component" value="Unassembled WGS sequence"/>
</dbReference>
<comment type="caution">
    <text evidence="1">The sequence shown here is derived from an EMBL/GenBank/DDBJ whole genome shotgun (WGS) entry which is preliminary data.</text>
</comment>